<keyword evidence="2 7" id="KW-0813">Transport</keyword>
<evidence type="ECO:0000256" key="6">
    <source>
        <dbReference type="ARBA" id="ARBA00023136"/>
    </source>
</evidence>
<keyword evidence="6 7" id="KW-0472">Membrane</keyword>
<accession>A0A4P6EZC2</accession>
<evidence type="ECO:0000259" key="8">
    <source>
        <dbReference type="PROSITE" id="PS50928"/>
    </source>
</evidence>
<dbReference type="CDD" id="cd06261">
    <property type="entry name" value="TM_PBP2"/>
    <property type="match status" value="1"/>
</dbReference>
<feature type="transmembrane region" description="Helical" evidence="7">
    <location>
        <begin position="283"/>
        <end position="309"/>
    </location>
</feature>
<keyword evidence="3" id="KW-1003">Cell membrane</keyword>
<dbReference type="Pfam" id="PF00528">
    <property type="entry name" value="BPD_transp_1"/>
    <property type="match status" value="1"/>
</dbReference>
<reference evidence="9 10" key="1">
    <citation type="submission" date="2019-01" db="EMBL/GenBank/DDBJ databases">
        <title>Genome sequencing of strain FW100M-2.</title>
        <authorList>
            <person name="Heo J."/>
            <person name="Kim S.-J."/>
            <person name="Kim J.-S."/>
            <person name="Hong S.-B."/>
            <person name="Kwon S.-W."/>
        </authorList>
    </citation>
    <scope>NUCLEOTIDE SEQUENCE [LARGE SCALE GENOMIC DNA]</scope>
    <source>
        <strain evidence="9 10">FW100M-2</strain>
    </source>
</reference>
<dbReference type="PROSITE" id="PS50928">
    <property type="entry name" value="ABC_TM1"/>
    <property type="match status" value="1"/>
</dbReference>
<dbReference type="PANTHER" id="PTHR43163">
    <property type="entry name" value="DIPEPTIDE TRANSPORT SYSTEM PERMEASE PROTEIN DPPB-RELATED"/>
    <property type="match status" value="1"/>
</dbReference>
<keyword evidence="10" id="KW-1185">Reference proteome</keyword>
<dbReference type="GO" id="GO:0055085">
    <property type="term" value="P:transmembrane transport"/>
    <property type="evidence" value="ECO:0007669"/>
    <property type="project" value="InterPro"/>
</dbReference>
<protein>
    <submittedName>
        <fullName evidence="9">ABC transporter permease</fullName>
    </submittedName>
</protein>
<dbReference type="SUPFAM" id="SSF161098">
    <property type="entry name" value="MetI-like"/>
    <property type="match status" value="1"/>
</dbReference>
<feature type="domain" description="ABC transmembrane type-1" evidence="8">
    <location>
        <begin position="95"/>
        <end position="302"/>
    </location>
</feature>
<keyword evidence="4 7" id="KW-0812">Transmembrane</keyword>
<feature type="transmembrane region" description="Helical" evidence="7">
    <location>
        <begin position="131"/>
        <end position="155"/>
    </location>
</feature>
<comment type="similarity">
    <text evidence="7">Belongs to the binding-protein-dependent transport system permease family.</text>
</comment>
<keyword evidence="5 7" id="KW-1133">Transmembrane helix</keyword>
<name>A0A4P6EZC2_9BACL</name>
<dbReference type="PANTHER" id="PTHR43163:SF6">
    <property type="entry name" value="DIPEPTIDE TRANSPORT SYSTEM PERMEASE PROTEIN DPPB-RELATED"/>
    <property type="match status" value="1"/>
</dbReference>
<feature type="transmembrane region" description="Helical" evidence="7">
    <location>
        <begin position="179"/>
        <end position="199"/>
    </location>
</feature>
<evidence type="ECO:0000256" key="7">
    <source>
        <dbReference type="RuleBase" id="RU363032"/>
    </source>
</evidence>
<evidence type="ECO:0000256" key="1">
    <source>
        <dbReference type="ARBA" id="ARBA00004651"/>
    </source>
</evidence>
<dbReference type="OrthoDB" id="24153at2"/>
<evidence type="ECO:0000256" key="3">
    <source>
        <dbReference type="ARBA" id="ARBA00022475"/>
    </source>
</evidence>
<feature type="transmembrane region" description="Helical" evidence="7">
    <location>
        <begin position="237"/>
        <end position="263"/>
    </location>
</feature>
<evidence type="ECO:0000313" key="10">
    <source>
        <dbReference type="Proteomes" id="UP000293568"/>
    </source>
</evidence>
<feature type="transmembrane region" description="Helical" evidence="7">
    <location>
        <begin position="12"/>
        <end position="30"/>
    </location>
</feature>
<gene>
    <name evidence="9" type="ORF">ET464_19505</name>
</gene>
<dbReference type="Pfam" id="PF19300">
    <property type="entry name" value="BPD_transp_1_N"/>
    <property type="match status" value="1"/>
</dbReference>
<dbReference type="InterPro" id="IPR000515">
    <property type="entry name" value="MetI-like"/>
</dbReference>
<dbReference type="Gene3D" id="1.10.3720.10">
    <property type="entry name" value="MetI-like"/>
    <property type="match status" value="1"/>
</dbReference>
<dbReference type="RefSeq" id="WP_129443849.1">
    <property type="nucleotide sequence ID" value="NZ_CP035492.1"/>
</dbReference>
<proteinExistence type="inferred from homology"/>
<dbReference type="KEGG" id="pprt:ET464_19505"/>
<evidence type="ECO:0000313" key="9">
    <source>
        <dbReference type="EMBL" id="QAY68236.1"/>
    </source>
</evidence>
<comment type="subcellular location">
    <subcellularLocation>
        <location evidence="1 7">Cell membrane</location>
        <topology evidence="1 7">Multi-pass membrane protein</topology>
    </subcellularLocation>
</comment>
<dbReference type="InterPro" id="IPR045621">
    <property type="entry name" value="BPD_transp_1_N"/>
</dbReference>
<organism evidence="9 10">
    <name type="scientific">Paenibacillus protaetiae</name>
    <dbReference type="NCBI Taxonomy" id="2509456"/>
    <lineage>
        <taxon>Bacteria</taxon>
        <taxon>Bacillati</taxon>
        <taxon>Bacillota</taxon>
        <taxon>Bacilli</taxon>
        <taxon>Bacillales</taxon>
        <taxon>Paenibacillaceae</taxon>
        <taxon>Paenibacillus</taxon>
    </lineage>
</organism>
<evidence type="ECO:0000256" key="4">
    <source>
        <dbReference type="ARBA" id="ARBA00022692"/>
    </source>
</evidence>
<dbReference type="AlphaFoldDB" id="A0A4P6EZC2"/>
<dbReference type="InterPro" id="IPR035906">
    <property type="entry name" value="MetI-like_sf"/>
</dbReference>
<dbReference type="GO" id="GO:0005886">
    <property type="term" value="C:plasma membrane"/>
    <property type="evidence" value="ECO:0007669"/>
    <property type="project" value="UniProtKB-SubCell"/>
</dbReference>
<evidence type="ECO:0000256" key="2">
    <source>
        <dbReference type="ARBA" id="ARBA00022448"/>
    </source>
</evidence>
<feature type="transmembrane region" description="Helical" evidence="7">
    <location>
        <begin position="99"/>
        <end position="119"/>
    </location>
</feature>
<dbReference type="EMBL" id="CP035492">
    <property type="protein sequence ID" value="QAY68236.1"/>
    <property type="molecule type" value="Genomic_DNA"/>
</dbReference>
<dbReference type="Proteomes" id="UP000293568">
    <property type="component" value="Chromosome"/>
</dbReference>
<evidence type="ECO:0000256" key="5">
    <source>
        <dbReference type="ARBA" id="ARBA00022989"/>
    </source>
</evidence>
<sequence>MTEYLIRRVLQSVLVLFLISIVTFLLIHAAPGGPTQMMIAPGLSPEAFEVQKHNLGLDQSLPVQYWKWVSDLLQGDLGHTFKNNLPVSDILWPTVGHTFVLMAAAWLLSLIIAIPWGIFNSTRTYGLSDQTASFISYLGFAMPTFWFGIMLQQYFSIKLDWLPLSDMYTMGKEGNLADLFMHLVLPVTVLTLGFLASYVKYSRSSMLEVLDQDYIRTARAKGVKERKVIFRHALRNALIPIITVLGLDLPILVSGAALTENVFNWPGMGRLFVDMALAREYSVLMSITLITAVIVILGNLIADILYAIVDPRVQIGKGGKAA</sequence>